<name>A0A7S7NVK1_PALFE</name>
<evidence type="ECO:0000313" key="3">
    <source>
        <dbReference type="Proteomes" id="UP000593892"/>
    </source>
</evidence>
<protein>
    <submittedName>
        <fullName evidence="2">Uncharacterized protein</fullName>
    </submittedName>
</protein>
<reference evidence="2 3" key="1">
    <citation type="submission" date="2020-10" db="EMBL/GenBank/DDBJ databases">
        <title>Complete genome sequence of Paludibaculum fermentans P105T, a facultatively anaerobic acidobacterium capable of dissimilatory Fe(III) reduction.</title>
        <authorList>
            <person name="Dedysh S.N."/>
            <person name="Beletsky A.V."/>
            <person name="Kulichevskaya I.S."/>
            <person name="Mardanov A.V."/>
            <person name="Ravin N.V."/>
        </authorList>
    </citation>
    <scope>NUCLEOTIDE SEQUENCE [LARGE SCALE GENOMIC DNA]</scope>
    <source>
        <strain evidence="2 3">P105</strain>
    </source>
</reference>
<dbReference type="AlphaFoldDB" id="A0A7S7NVK1"/>
<keyword evidence="1" id="KW-1133">Transmembrane helix</keyword>
<dbReference type="KEGG" id="pfer:IRI77_08515"/>
<organism evidence="2 3">
    <name type="scientific">Paludibaculum fermentans</name>
    <dbReference type="NCBI Taxonomy" id="1473598"/>
    <lineage>
        <taxon>Bacteria</taxon>
        <taxon>Pseudomonadati</taxon>
        <taxon>Acidobacteriota</taxon>
        <taxon>Terriglobia</taxon>
        <taxon>Bryobacterales</taxon>
        <taxon>Bryobacteraceae</taxon>
        <taxon>Paludibaculum</taxon>
    </lineage>
</organism>
<accession>A0A7S7NVK1</accession>
<sequence length="128" mass="14263">MGLAHTLGHIALLKQWRTPPDQKTHVLVTTMNTFMLGDYPIDRSMTSIYLGFSLFVAATPMMMAALVLVASKAMQDDRPNLRRLTRIYLSGLLVLSAISINYFVWPPTIFLLTAFGFAAWAMAGLRKA</sequence>
<evidence type="ECO:0000313" key="2">
    <source>
        <dbReference type="EMBL" id="QOY89984.1"/>
    </source>
</evidence>
<dbReference type="EMBL" id="CP063849">
    <property type="protein sequence ID" value="QOY89984.1"/>
    <property type="molecule type" value="Genomic_DNA"/>
</dbReference>
<evidence type="ECO:0000256" key="1">
    <source>
        <dbReference type="SAM" id="Phobius"/>
    </source>
</evidence>
<dbReference type="InterPro" id="IPR058068">
    <property type="entry name" value="LIC_13387-like"/>
</dbReference>
<keyword evidence="3" id="KW-1185">Reference proteome</keyword>
<feature type="transmembrane region" description="Helical" evidence="1">
    <location>
        <begin position="48"/>
        <end position="71"/>
    </location>
</feature>
<gene>
    <name evidence="2" type="ORF">IRI77_08515</name>
</gene>
<keyword evidence="1" id="KW-0812">Transmembrane</keyword>
<dbReference type="NCBIfam" id="NF047765">
    <property type="entry name" value="LIC_13387_fam"/>
    <property type="match status" value="1"/>
</dbReference>
<feature type="transmembrane region" description="Helical" evidence="1">
    <location>
        <begin position="83"/>
        <end position="103"/>
    </location>
</feature>
<feature type="transmembrane region" description="Helical" evidence="1">
    <location>
        <begin position="109"/>
        <end position="125"/>
    </location>
</feature>
<keyword evidence="1" id="KW-0472">Membrane</keyword>
<proteinExistence type="predicted"/>
<dbReference type="Proteomes" id="UP000593892">
    <property type="component" value="Chromosome"/>
</dbReference>